<evidence type="ECO:0000256" key="1">
    <source>
        <dbReference type="ARBA" id="ARBA00010797"/>
    </source>
</evidence>
<dbReference type="Proteomes" id="UP000751518">
    <property type="component" value="Unassembled WGS sequence"/>
</dbReference>
<dbReference type="GO" id="GO:0005840">
    <property type="term" value="C:ribosome"/>
    <property type="evidence" value="ECO:0007669"/>
    <property type="project" value="UniProtKB-KW"/>
</dbReference>
<dbReference type="Gene3D" id="2.40.50.100">
    <property type="match status" value="1"/>
</dbReference>
<evidence type="ECO:0000256" key="5">
    <source>
        <dbReference type="ARBA" id="ARBA00035477"/>
    </source>
</evidence>
<keyword evidence="2 7" id="KW-0689">Ribosomal protein</keyword>
<dbReference type="GO" id="GO:1990904">
    <property type="term" value="C:ribonucleoprotein complex"/>
    <property type="evidence" value="ECO:0007669"/>
    <property type="project" value="UniProtKB-KW"/>
</dbReference>
<dbReference type="GO" id="GO:0003735">
    <property type="term" value="F:structural constituent of ribosome"/>
    <property type="evidence" value="ECO:0007669"/>
    <property type="project" value="InterPro"/>
</dbReference>
<evidence type="ECO:0000256" key="3">
    <source>
        <dbReference type="ARBA" id="ARBA00023274"/>
    </source>
</evidence>
<accession>A0A955LLZ8</accession>
<dbReference type="PANTHER" id="PTHR15893">
    <property type="entry name" value="RIBOSOMAL PROTEIN L27"/>
    <property type="match status" value="1"/>
</dbReference>
<name>A0A955LLZ8_UNCKA</name>
<gene>
    <name evidence="7" type="ORF">KC614_03965</name>
</gene>
<dbReference type="AlphaFoldDB" id="A0A955LLZ8"/>
<reference evidence="7" key="2">
    <citation type="journal article" date="2021" name="Microbiome">
        <title>Successional dynamics and alternative stable states in a saline activated sludge microbial community over 9 years.</title>
        <authorList>
            <person name="Wang Y."/>
            <person name="Ye J."/>
            <person name="Ju F."/>
            <person name="Liu L."/>
            <person name="Boyd J.A."/>
            <person name="Deng Y."/>
            <person name="Parks D.H."/>
            <person name="Jiang X."/>
            <person name="Yin X."/>
            <person name="Woodcroft B.J."/>
            <person name="Tyson G.W."/>
            <person name="Hugenholtz P."/>
            <person name="Polz M.F."/>
            <person name="Zhang T."/>
        </authorList>
    </citation>
    <scope>NUCLEOTIDE SEQUENCE</scope>
    <source>
        <strain evidence="7">HKST-UBA03</strain>
    </source>
</reference>
<dbReference type="InterPro" id="IPR018261">
    <property type="entry name" value="Ribosomal_bL27_CS"/>
</dbReference>
<feature type="region of interest" description="Disordered" evidence="6">
    <location>
        <begin position="1"/>
        <end position="24"/>
    </location>
</feature>
<dbReference type="PROSITE" id="PS00831">
    <property type="entry name" value="RIBOSOMAL_L27"/>
    <property type="match status" value="1"/>
</dbReference>
<dbReference type="GO" id="GO:0006412">
    <property type="term" value="P:translation"/>
    <property type="evidence" value="ECO:0007669"/>
    <property type="project" value="InterPro"/>
</dbReference>
<feature type="compositionally biased region" description="Basic residues" evidence="6">
    <location>
        <begin position="1"/>
        <end position="19"/>
    </location>
</feature>
<dbReference type="Pfam" id="PF01016">
    <property type="entry name" value="Ribosomal_L27"/>
    <property type="match status" value="1"/>
</dbReference>
<evidence type="ECO:0000256" key="2">
    <source>
        <dbReference type="ARBA" id="ARBA00022980"/>
    </source>
</evidence>
<evidence type="ECO:0000256" key="6">
    <source>
        <dbReference type="SAM" id="MobiDB-lite"/>
    </source>
</evidence>
<dbReference type="PANTHER" id="PTHR15893:SF0">
    <property type="entry name" value="LARGE RIBOSOMAL SUBUNIT PROTEIN BL27M"/>
    <property type="match status" value="1"/>
</dbReference>
<dbReference type="SUPFAM" id="SSF110324">
    <property type="entry name" value="Ribosomal L27 protein-like"/>
    <property type="match status" value="1"/>
</dbReference>
<proteinExistence type="inferred from homology"/>
<dbReference type="PRINTS" id="PR00063">
    <property type="entry name" value="RIBOSOMALL27"/>
</dbReference>
<dbReference type="EMBL" id="JAGQKZ010000040">
    <property type="protein sequence ID" value="MCA9392331.1"/>
    <property type="molecule type" value="Genomic_DNA"/>
</dbReference>
<evidence type="ECO:0000313" key="7">
    <source>
        <dbReference type="EMBL" id="MCA9392331.1"/>
    </source>
</evidence>
<evidence type="ECO:0000313" key="8">
    <source>
        <dbReference type="Proteomes" id="UP000751518"/>
    </source>
</evidence>
<evidence type="ECO:0000256" key="4">
    <source>
        <dbReference type="ARBA" id="ARBA00035175"/>
    </source>
</evidence>
<reference evidence="7" key="1">
    <citation type="submission" date="2020-04" db="EMBL/GenBank/DDBJ databases">
        <authorList>
            <person name="Zhang T."/>
        </authorList>
    </citation>
    <scope>NUCLEOTIDE SEQUENCE</scope>
    <source>
        <strain evidence="7">HKST-UBA03</strain>
    </source>
</reference>
<dbReference type="InterPro" id="IPR001684">
    <property type="entry name" value="Ribosomal_bL27"/>
</dbReference>
<sequence>MAKKKQAGSRARQQKRSKGHVGLGVKKHGGEAVVAGNIIVRQRGTKFYPGVNAGIGRDFSVFSLIDGVVQYNERQKRTYIDVFPEGAVELSRSQDGASSAEASE</sequence>
<comment type="similarity">
    <text evidence="1">Belongs to the bacterial ribosomal protein bL27 family.</text>
</comment>
<keyword evidence="3" id="KW-0687">Ribonucleoprotein</keyword>
<comment type="caution">
    <text evidence="7">The sequence shown here is derived from an EMBL/GenBank/DDBJ whole genome shotgun (WGS) entry which is preliminary data.</text>
</comment>
<protein>
    <recommendedName>
        <fullName evidence="4">Large ribosomal subunit protein bL27</fullName>
    </recommendedName>
    <alternativeName>
        <fullName evidence="5">50S ribosomal protein L27</fullName>
    </alternativeName>
</protein>
<organism evidence="7 8">
    <name type="scientific">candidate division WWE3 bacterium</name>
    <dbReference type="NCBI Taxonomy" id="2053526"/>
    <lineage>
        <taxon>Bacteria</taxon>
        <taxon>Katanobacteria</taxon>
    </lineage>
</organism>